<gene>
    <name evidence="2" type="ORF">DPMN_154795</name>
</gene>
<feature type="compositionally biased region" description="Polar residues" evidence="1">
    <location>
        <begin position="50"/>
        <end position="64"/>
    </location>
</feature>
<proteinExistence type="predicted"/>
<evidence type="ECO:0000256" key="1">
    <source>
        <dbReference type="SAM" id="MobiDB-lite"/>
    </source>
</evidence>
<reference evidence="2" key="1">
    <citation type="journal article" date="2019" name="bioRxiv">
        <title>The Genome of the Zebra Mussel, Dreissena polymorpha: A Resource for Invasive Species Research.</title>
        <authorList>
            <person name="McCartney M.A."/>
            <person name="Auch B."/>
            <person name="Kono T."/>
            <person name="Mallez S."/>
            <person name="Zhang Y."/>
            <person name="Obille A."/>
            <person name="Becker A."/>
            <person name="Abrahante J.E."/>
            <person name="Garbe J."/>
            <person name="Badalamenti J.P."/>
            <person name="Herman A."/>
            <person name="Mangelson H."/>
            <person name="Liachko I."/>
            <person name="Sullivan S."/>
            <person name="Sone E.D."/>
            <person name="Koren S."/>
            <person name="Silverstein K.A.T."/>
            <person name="Beckman K.B."/>
            <person name="Gohl D.M."/>
        </authorList>
    </citation>
    <scope>NUCLEOTIDE SEQUENCE</scope>
    <source>
        <strain evidence="2">Duluth1</strain>
        <tissue evidence="2">Whole animal</tissue>
    </source>
</reference>
<feature type="region of interest" description="Disordered" evidence="1">
    <location>
        <begin position="19"/>
        <end position="64"/>
    </location>
</feature>
<evidence type="ECO:0000313" key="2">
    <source>
        <dbReference type="EMBL" id="KAH3801149.1"/>
    </source>
</evidence>
<feature type="compositionally biased region" description="Basic residues" evidence="1">
    <location>
        <begin position="22"/>
        <end position="31"/>
    </location>
</feature>
<reference evidence="2" key="2">
    <citation type="submission" date="2020-11" db="EMBL/GenBank/DDBJ databases">
        <authorList>
            <person name="McCartney M.A."/>
            <person name="Auch B."/>
            <person name="Kono T."/>
            <person name="Mallez S."/>
            <person name="Becker A."/>
            <person name="Gohl D.M."/>
            <person name="Silverstein K.A.T."/>
            <person name="Koren S."/>
            <person name="Bechman K.B."/>
            <person name="Herman A."/>
            <person name="Abrahante J.E."/>
            <person name="Garbe J."/>
        </authorList>
    </citation>
    <scope>NUCLEOTIDE SEQUENCE</scope>
    <source>
        <strain evidence="2">Duluth1</strain>
        <tissue evidence="2">Whole animal</tissue>
    </source>
</reference>
<dbReference type="Proteomes" id="UP000828390">
    <property type="component" value="Unassembled WGS sequence"/>
</dbReference>
<organism evidence="2 3">
    <name type="scientific">Dreissena polymorpha</name>
    <name type="common">Zebra mussel</name>
    <name type="synonym">Mytilus polymorpha</name>
    <dbReference type="NCBI Taxonomy" id="45954"/>
    <lineage>
        <taxon>Eukaryota</taxon>
        <taxon>Metazoa</taxon>
        <taxon>Spiralia</taxon>
        <taxon>Lophotrochozoa</taxon>
        <taxon>Mollusca</taxon>
        <taxon>Bivalvia</taxon>
        <taxon>Autobranchia</taxon>
        <taxon>Heteroconchia</taxon>
        <taxon>Euheterodonta</taxon>
        <taxon>Imparidentia</taxon>
        <taxon>Neoheterodontei</taxon>
        <taxon>Myida</taxon>
        <taxon>Dreissenoidea</taxon>
        <taxon>Dreissenidae</taxon>
        <taxon>Dreissena</taxon>
    </lineage>
</organism>
<protein>
    <submittedName>
        <fullName evidence="2">Uncharacterized protein</fullName>
    </submittedName>
</protein>
<accession>A0A9D4FP69</accession>
<sequence>MWVEPDVYTTDANLPIFVTSRTGKRPPKSHVRPFNEASDSPFTSLPAGQRGSTHGSVQASSNTHHTVTKLPQVVSNTRRRANDVTQEAINTRKNTNQLSTKSINAAQDFIGKEQHTRNSVHGTSSQQVASNARTAAQELTQGQQLFEKVLPSVVVRNGQATGLPVVEVRSTNRFQAMQASSDTHDAATKLPQVVLNTRRSANDVTQEAFKTRKSTNHLSSKSMHAAQYFIGAEQHTRHDTSSRQVASKARSGAQELTQGQHLLEEVLPSVVVRNAQATDLPVVVVRQHPRVRHLRRR</sequence>
<dbReference type="EMBL" id="JAIWYP010000007">
    <property type="protein sequence ID" value="KAH3801149.1"/>
    <property type="molecule type" value="Genomic_DNA"/>
</dbReference>
<evidence type="ECO:0000313" key="3">
    <source>
        <dbReference type="Proteomes" id="UP000828390"/>
    </source>
</evidence>
<dbReference type="AlphaFoldDB" id="A0A9D4FP69"/>
<comment type="caution">
    <text evidence="2">The sequence shown here is derived from an EMBL/GenBank/DDBJ whole genome shotgun (WGS) entry which is preliminary data.</text>
</comment>
<keyword evidence="3" id="KW-1185">Reference proteome</keyword>
<name>A0A9D4FP69_DREPO</name>